<organism evidence="2">
    <name type="scientific">Ascaridia galli</name>
    <dbReference type="NCBI Taxonomy" id="46685"/>
    <lineage>
        <taxon>Eukaryota</taxon>
        <taxon>Metazoa</taxon>
        <taxon>Ecdysozoa</taxon>
        <taxon>Nematoda</taxon>
        <taxon>Chromadorea</taxon>
        <taxon>Rhabditida</taxon>
        <taxon>Spirurina</taxon>
        <taxon>Ascaridomorpha</taxon>
        <taxon>Heterakoidea</taxon>
        <taxon>Ascaridiidae</taxon>
        <taxon>Ascaridia</taxon>
    </lineage>
</organism>
<dbReference type="AlphaFoldDB" id="S4UE71"/>
<keyword evidence="1" id="KW-1133">Transmembrane helix</keyword>
<keyword evidence="2" id="KW-0496">Mitochondrion</keyword>
<protein>
    <submittedName>
        <fullName evidence="2">NADH dehydrogenase subunit 2</fullName>
    </submittedName>
</protein>
<reference evidence="2" key="1">
    <citation type="journal article" date="2013" name="BMC Genomics">
        <title>The complete mitochondrial genomes of three parasitic nematodes of birds: a unique gene order and insights into nematode phylogeny.</title>
        <authorList>
            <person name="Liu G.H."/>
            <person name="Shao R."/>
            <person name="Li J.Y."/>
            <person name="Zhou D.H."/>
            <person name="Li H."/>
            <person name="Zhu X.Q."/>
        </authorList>
    </citation>
    <scope>NUCLEOTIDE SEQUENCE</scope>
</reference>
<keyword evidence="1" id="KW-0472">Membrane</keyword>
<feature type="transmembrane region" description="Helical" evidence="1">
    <location>
        <begin position="111"/>
        <end position="138"/>
    </location>
</feature>
<dbReference type="EMBL" id="JX624728">
    <property type="protein sequence ID" value="AGI96010.1"/>
    <property type="molecule type" value="Genomic_DNA"/>
</dbReference>
<proteinExistence type="predicted"/>
<feature type="transmembrane region" description="Helical" evidence="1">
    <location>
        <begin position="60"/>
        <end position="80"/>
    </location>
</feature>
<feature type="transmembrane region" description="Helical" evidence="1">
    <location>
        <begin position="201"/>
        <end position="221"/>
    </location>
</feature>
<feature type="transmembrane region" description="Helical" evidence="1">
    <location>
        <begin position="86"/>
        <end position="104"/>
    </location>
</feature>
<feature type="transmembrane region" description="Helical" evidence="1">
    <location>
        <begin position="158"/>
        <end position="189"/>
    </location>
</feature>
<feature type="transmembrane region" description="Helical" evidence="1">
    <location>
        <begin position="27"/>
        <end position="53"/>
    </location>
</feature>
<gene>
    <name evidence="2" type="primary">nad2</name>
</gene>
<name>S4UE71_9BILA</name>
<geneLocation type="mitochondrion" evidence="2"/>
<evidence type="ECO:0000313" key="2">
    <source>
        <dbReference type="EMBL" id="AGI96010.1"/>
    </source>
</evidence>
<feature type="transmembrane region" description="Helical" evidence="1">
    <location>
        <begin position="227"/>
        <end position="250"/>
    </location>
</feature>
<sequence>MLFLLLLVLFFGLLCLCSSNFFVWWSVFVLMTMVFLLIMKLMGNVSGVINYFVIQESLGLFFLVFSGSFLQFLVVMMKIGVSPLHFWIFSVTNGLVGWGLLWFLTFQKLPFFFVLVVLIDLNFFLLIFLGIVLCYLQIFVVKSYKNLFILSSTESFNWVLLLSFVSLLSVLYLFIYYFVIMILLIMCYYQKDFFDVSWETIMIFMNVPFGVSFFIKIFSLGSLLLGYSFFLLFLLFFMFLSTLSISFWIVQSSMKDYSGIDGSYKSFYYFLFPLTVCILF</sequence>
<accession>S4UE71</accession>
<evidence type="ECO:0000256" key="1">
    <source>
        <dbReference type="SAM" id="Phobius"/>
    </source>
</evidence>
<keyword evidence="1" id="KW-0812">Transmembrane</keyword>